<sequence>MFESTKKPKHILFILQSNPHSSKYAYIPRLFVILQVYKLDMSFLWKLRYLLASLALICVVQAHGDMNMDNSDELSGPDIKSAGPRTFHWICTVLFLLLLPSVVTCLTFAGKIYSAVVFQLVCGIYAILEAAIFRFNDNNGIENKTSRGTAWFLALWTWIAIFFGGLASGTSVFVKNKKLNAFVNRTGESKLAYVHRALSFSSVLAGWVKVCISPIAMFGFCRAGYTGQCIAHGVMGSSFILYGFIYALVLVIPWIRNAKTSYTQDHIDSWIMCIWGIVNTFTEHRWGKKWKMSEYEHTAMGILWWSGGLIGIFLSRGGRRTFVPSLMIVFTGWAMSEHTQSSVISTKVHFLFGILLMCGGALRIVEIAFLLRDKRALDKIQSFQYLPPFCLICSGVLFMGANQEQLQLVLRFKAGHSSYSLLLISGSFIVYLWILLCLEFYLHLARASEDGLFYGYSSIANENPETEFELDDAIQEHQAASVEPERLES</sequence>
<dbReference type="EMBL" id="BDGX01000045">
    <property type="protein sequence ID" value="GAV55354.1"/>
    <property type="molecule type" value="Genomic_DNA"/>
</dbReference>
<keyword evidence="1" id="KW-0812">Transmembrane</keyword>
<feature type="transmembrane region" description="Helical" evidence="1">
    <location>
        <begin position="421"/>
        <end position="442"/>
    </location>
</feature>
<dbReference type="Proteomes" id="UP000187013">
    <property type="component" value="Unassembled WGS sequence"/>
</dbReference>
<gene>
    <name evidence="3" type="ORF">ZYGR_0AS06780</name>
</gene>
<dbReference type="AlphaFoldDB" id="A0A1Q3AI00"/>
<dbReference type="Pfam" id="PF10355">
    <property type="entry name" value="Ytp1"/>
    <property type="match status" value="1"/>
</dbReference>
<dbReference type="OrthoDB" id="4137487at2759"/>
<comment type="caution">
    <text evidence="3">The sequence shown here is derived from an EMBL/GenBank/DDBJ whole genome shotgun (WGS) entry which is preliminary data.</text>
</comment>
<feature type="transmembrane region" description="Helical" evidence="1">
    <location>
        <begin position="348"/>
        <end position="371"/>
    </location>
</feature>
<feature type="transmembrane region" description="Helical" evidence="1">
    <location>
        <begin position="230"/>
        <end position="255"/>
    </location>
</feature>
<name>A0A1Q3AI00_ZYGRO</name>
<feature type="domain" description="Protein YTP1-like C-terminal" evidence="2">
    <location>
        <begin position="206"/>
        <end position="440"/>
    </location>
</feature>
<protein>
    <recommendedName>
        <fullName evidence="2">Protein YTP1-like C-terminal domain-containing protein</fullName>
    </recommendedName>
</protein>
<evidence type="ECO:0000256" key="1">
    <source>
        <dbReference type="SAM" id="Phobius"/>
    </source>
</evidence>
<reference evidence="3 4" key="1">
    <citation type="submission" date="2016-08" db="EMBL/GenBank/DDBJ databases">
        <title>Draft genome sequence of allopolyploid Zygosaccharomyces rouxii.</title>
        <authorList>
            <person name="Watanabe J."/>
            <person name="Uehara K."/>
            <person name="Mogi Y."/>
            <person name="Tsukioka Y."/>
        </authorList>
    </citation>
    <scope>NUCLEOTIDE SEQUENCE [LARGE SCALE GENOMIC DNA]</scope>
    <source>
        <strain evidence="3 4">NBRC 110957</strain>
    </source>
</reference>
<accession>A0A1Q3AI00</accession>
<feature type="transmembrane region" description="Helical" evidence="1">
    <location>
        <begin position="116"/>
        <end position="135"/>
    </location>
</feature>
<dbReference type="InterPro" id="IPR018827">
    <property type="entry name" value="YTP1_C"/>
</dbReference>
<dbReference type="PANTHER" id="PTHR31685:SF2">
    <property type="entry name" value="PROTEIN YTP1"/>
    <property type="match status" value="1"/>
</dbReference>
<keyword evidence="1" id="KW-0472">Membrane</keyword>
<feature type="transmembrane region" description="Helical" evidence="1">
    <location>
        <begin position="197"/>
        <end position="218"/>
    </location>
</feature>
<evidence type="ECO:0000313" key="3">
    <source>
        <dbReference type="EMBL" id="GAV55354.1"/>
    </source>
</evidence>
<dbReference type="PANTHER" id="PTHR31685">
    <property type="entry name" value="INTEGRAL MEMBRANE PROTEIN (AFU_ORTHOLOGUE AFUA_6G12730)-RELATED"/>
    <property type="match status" value="1"/>
</dbReference>
<organism evidence="3 4">
    <name type="scientific">Zygosaccharomyces rouxii</name>
    <dbReference type="NCBI Taxonomy" id="4956"/>
    <lineage>
        <taxon>Eukaryota</taxon>
        <taxon>Fungi</taxon>
        <taxon>Dikarya</taxon>
        <taxon>Ascomycota</taxon>
        <taxon>Saccharomycotina</taxon>
        <taxon>Saccharomycetes</taxon>
        <taxon>Saccharomycetales</taxon>
        <taxon>Saccharomycetaceae</taxon>
        <taxon>Zygosaccharomyces</taxon>
    </lineage>
</organism>
<feature type="transmembrane region" description="Helical" evidence="1">
    <location>
        <begin position="298"/>
        <end position="314"/>
    </location>
</feature>
<feature type="transmembrane region" description="Helical" evidence="1">
    <location>
        <begin position="155"/>
        <end position="176"/>
    </location>
</feature>
<feature type="transmembrane region" description="Helical" evidence="1">
    <location>
        <begin position="86"/>
        <end position="109"/>
    </location>
</feature>
<evidence type="ECO:0000313" key="4">
    <source>
        <dbReference type="Proteomes" id="UP000187013"/>
    </source>
</evidence>
<feature type="transmembrane region" description="Helical" evidence="1">
    <location>
        <begin position="47"/>
        <end position="66"/>
    </location>
</feature>
<keyword evidence="1" id="KW-1133">Transmembrane helix</keyword>
<feature type="transmembrane region" description="Helical" evidence="1">
    <location>
        <begin position="383"/>
        <end position="401"/>
    </location>
</feature>
<proteinExistence type="predicted"/>
<evidence type="ECO:0000259" key="2">
    <source>
        <dbReference type="Pfam" id="PF10355"/>
    </source>
</evidence>